<dbReference type="EMBL" id="CAKOFQ010007897">
    <property type="protein sequence ID" value="CAH2009618.1"/>
    <property type="molecule type" value="Genomic_DNA"/>
</dbReference>
<evidence type="ECO:0000313" key="1">
    <source>
        <dbReference type="EMBL" id="CAH2009618.1"/>
    </source>
</evidence>
<protein>
    <submittedName>
        <fullName evidence="1">Uncharacterized protein</fullName>
    </submittedName>
</protein>
<organism evidence="1 2">
    <name type="scientific">Acanthoscelides obtectus</name>
    <name type="common">Bean weevil</name>
    <name type="synonym">Bruchus obtectus</name>
    <dbReference type="NCBI Taxonomy" id="200917"/>
    <lineage>
        <taxon>Eukaryota</taxon>
        <taxon>Metazoa</taxon>
        <taxon>Ecdysozoa</taxon>
        <taxon>Arthropoda</taxon>
        <taxon>Hexapoda</taxon>
        <taxon>Insecta</taxon>
        <taxon>Pterygota</taxon>
        <taxon>Neoptera</taxon>
        <taxon>Endopterygota</taxon>
        <taxon>Coleoptera</taxon>
        <taxon>Polyphaga</taxon>
        <taxon>Cucujiformia</taxon>
        <taxon>Chrysomeloidea</taxon>
        <taxon>Chrysomelidae</taxon>
        <taxon>Bruchinae</taxon>
        <taxon>Bruchini</taxon>
        <taxon>Acanthoscelides</taxon>
    </lineage>
</organism>
<comment type="caution">
    <text evidence="1">The sequence shown here is derived from an EMBL/GenBank/DDBJ whole genome shotgun (WGS) entry which is preliminary data.</text>
</comment>
<reference evidence="1" key="1">
    <citation type="submission" date="2022-03" db="EMBL/GenBank/DDBJ databases">
        <authorList>
            <person name="Sayadi A."/>
        </authorList>
    </citation>
    <scope>NUCLEOTIDE SEQUENCE</scope>
</reference>
<gene>
    <name evidence="1" type="ORF">ACAOBT_LOCUS30988</name>
</gene>
<sequence length="73" mass="8288">MSSQLHYALPFEERNGALEVSRITFLRSRKAFTLRILSTDKEFKIIVYGSCCLLFQGQAVDILQLALEPPSPE</sequence>
<dbReference type="AlphaFoldDB" id="A0A9P0M948"/>
<keyword evidence="2" id="KW-1185">Reference proteome</keyword>
<name>A0A9P0M948_ACAOB</name>
<dbReference type="Proteomes" id="UP001152888">
    <property type="component" value="Unassembled WGS sequence"/>
</dbReference>
<accession>A0A9P0M948</accession>
<proteinExistence type="predicted"/>
<evidence type="ECO:0000313" key="2">
    <source>
        <dbReference type="Proteomes" id="UP001152888"/>
    </source>
</evidence>